<comment type="caution">
    <text evidence="2">The sequence shown here is derived from an EMBL/GenBank/DDBJ whole genome shotgun (WGS) entry which is preliminary data.</text>
</comment>
<dbReference type="PROSITE" id="PS51257">
    <property type="entry name" value="PROKAR_LIPOPROTEIN"/>
    <property type="match status" value="1"/>
</dbReference>
<dbReference type="Proteomes" id="UP000003571">
    <property type="component" value="Unassembled WGS sequence"/>
</dbReference>
<sequence>MIMKKLFTVILASSSLFLFSCGNKPSWLSDFDDAMEIAAKSRRNVFVTFTSESDEISSKLDENAFRSEKFLGKYSKKFVFVNLDFSKRLDAENLAADASAEQKAAADKVIEETGAAMDVAERYAVRSLPTTLVLSGEGYVITALNFFDIREDFDPNMNPESTRIEDVVDIYDEEQINKTMDEAVAKSDEFDALLKIAEKGSDDAKIDAINEIFDNTDFPYRALLKPLSERVVALDPKNKSGAVPKHVMSIANADAIAAGQDSEKVCAVFVAAAENPVLDINDRQLMYYQAAMSLMSLGGDSGRTKELLKKSLDAAPQSESASLISSVIEHLDSALAAELDSDQ</sequence>
<dbReference type="SUPFAM" id="SSF52833">
    <property type="entry name" value="Thioredoxin-like"/>
    <property type="match status" value="1"/>
</dbReference>
<evidence type="ECO:0000313" key="2">
    <source>
        <dbReference type="EMBL" id="EIC03005.1"/>
    </source>
</evidence>
<dbReference type="Gene3D" id="3.40.30.10">
    <property type="entry name" value="Glutaredoxin"/>
    <property type="match status" value="1"/>
</dbReference>
<reference evidence="2 3" key="1">
    <citation type="submission" date="2011-09" db="EMBL/GenBank/DDBJ databases">
        <title>The draft genome of Treponema saccharophilum DSM 2985.</title>
        <authorList>
            <consortium name="US DOE Joint Genome Institute (JGI-PGF)"/>
            <person name="Lucas S."/>
            <person name="Copeland A."/>
            <person name="Lapidus A."/>
            <person name="Glavina del Rio T."/>
            <person name="Dalin E."/>
            <person name="Tice H."/>
            <person name="Bruce D."/>
            <person name="Goodwin L."/>
            <person name="Pitluck S."/>
            <person name="Peters L."/>
            <person name="Kyrpides N."/>
            <person name="Mavromatis K."/>
            <person name="Ivanova N."/>
            <person name="Markowitz V."/>
            <person name="Cheng J.-F."/>
            <person name="Hugenholtz P."/>
            <person name="Woyke T."/>
            <person name="Wu D."/>
            <person name="Gronow S."/>
            <person name="Wellnitz S."/>
            <person name="Brambilla E."/>
            <person name="Klenk H.-P."/>
            <person name="Eisen J.A."/>
        </authorList>
    </citation>
    <scope>NUCLEOTIDE SEQUENCE [LARGE SCALE GENOMIC DNA]</scope>
    <source>
        <strain evidence="2 3">DSM 2985</strain>
    </source>
</reference>
<keyword evidence="3" id="KW-1185">Reference proteome</keyword>
<gene>
    <name evidence="2" type="ORF">TresaDRAFT_2756</name>
</gene>
<protein>
    <recommendedName>
        <fullName evidence="4">Lipoprotein</fullName>
    </recommendedName>
</protein>
<dbReference type="InterPro" id="IPR036249">
    <property type="entry name" value="Thioredoxin-like_sf"/>
</dbReference>
<dbReference type="Pfam" id="PF13899">
    <property type="entry name" value="Thioredoxin_7"/>
    <property type="match status" value="1"/>
</dbReference>
<dbReference type="STRING" id="907348.TresaDRAFT_2756"/>
<organism evidence="2 3">
    <name type="scientific">Treponema saccharophilum DSM 2985</name>
    <dbReference type="NCBI Taxonomy" id="907348"/>
    <lineage>
        <taxon>Bacteria</taxon>
        <taxon>Pseudomonadati</taxon>
        <taxon>Spirochaetota</taxon>
        <taxon>Spirochaetia</taxon>
        <taxon>Spirochaetales</taxon>
        <taxon>Treponemataceae</taxon>
        <taxon>Treponema</taxon>
    </lineage>
</organism>
<feature type="chain" id="PRO_5003608639" description="Lipoprotein" evidence="1">
    <location>
        <begin position="21"/>
        <end position="343"/>
    </location>
</feature>
<dbReference type="AlphaFoldDB" id="H7EHF0"/>
<proteinExistence type="predicted"/>
<feature type="signal peptide" evidence="1">
    <location>
        <begin position="1"/>
        <end position="20"/>
    </location>
</feature>
<dbReference type="EMBL" id="AGRW01000026">
    <property type="protein sequence ID" value="EIC03005.1"/>
    <property type="molecule type" value="Genomic_DNA"/>
</dbReference>
<dbReference type="PATRIC" id="fig|907348.3.peg.214"/>
<evidence type="ECO:0008006" key="4">
    <source>
        <dbReference type="Google" id="ProtNLM"/>
    </source>
</evidence>
<evidence type="ECO:0000256" key="1">
    <source>
        <dbReference type="SAM" id="SignalP"/>
    </source>
</evidence>
<name>H7EHF0_9SPIR</name>
<accession>H7EHF0</accession>
<keyword evidence="1" id="KW-0732">Signal</keyword>
<evidence type="ECO:0000313" key="3">
    <source>
        <dbReference type="Proteomes" id="UP000003571"/>
    </source>
</evidence>